<dbReference type="AlphaFoldDB" id="A0AAV2VYW2"/>
<dbReference type="Gene3D" id="1.20.144.10">
    <property type="entry name" value="Phosphatidic acid phosphatase type 2/haloperoxidase"/>
    <property type="match status" value="1"/>
</dbReference>
<reference evidence="3 4" key="1">
    <citation type="journal article" date="2013" name="ISME J.">
        <title>Comparative genomics of pathogenic lineages of Vibrio nigripulchritudo identifies virulence-associated traits.</title>
        <authorList>
            <person name="Goudenege D."/>
            <person name="Labreuche Y."/>
            <person name="Krin E."/>
            <person name="Ansquer D."/>
            <person name="Mangenot S."/>
            <person name="Calteau A."/>
            <person name="Medigue C."/>
            <person name="Mazel D."/>
            <person name="Polz M.F."/>
            <person name="Le Roux F."/>
        </authorList>
    </citation>
    <scope>NUCLEOTIDE SEQUENCE [LARGE SCALE GENOMIC DNA]</scope>
    <source>
        <strain evidence="3 4">SOn1</strain>
    </source>
</reference>
<accession>A0AAV2VYW2</accession>
<evidence type="ECO:0000259" key="2">
    <source>
        <dbReference type="SMART" id="SM00014"/>
    </source>
</evidence>
<feature type="chain" id="PRO_5043640592" evidence="1">
    <location>
        <begin position="23"/>
        <end position="432"/>
    </location>
</feature>
<dbReference type="RefSeq" id="WP_022613642.1">
    <property type="nucleotide sequence ID" value="NZ_LK391965.1"/>
</dbReference>
<evidence type="ECO:0000313" key="4">
    <source>
        <dbReference type="Proteomes" id="UP000018211"/>
    </source>
</evidence>
<dbReference type="SUPFAM" id="SSF48317">
    <property type="entry name" value="Acid phosphatase/Vanadium-dependent haloperoxidase"/>
    <property type="match status" value="1"/>
</dbReference>
<feature type="domain" description="Phosphatidic acid phosphatase type 2/haloperoxidase" evidence="2">
    <location>
        <begin position="63"/>
        <end position="160"/>
    </location>
</feature>
<sequence>MKLRACAAMIIGALGTVAPAMAASEITDIRSDSTVETGDMLQLFIPLSGYMAAWMHDDWEGAKQLTYSVLASQIIVDTTKKVVGRQRPSGTSPRSYPSGHAAAGFSGAHFLQMRYGAEWGIPAYAAASYVAYSRVHGKRHFVSDVTASAGISFLVNQYFVSPYAADGVYMNAQQTEDGMALNVTITEEAFNKERTAKDKIQHIATPLYNKIEVGLGSHLNFFTEDLIANSHFSDTKQVDKLQPYTRITYSRELSNNDMLDFEFIPTELRVNGTAKKEFEYGDKKYAKGQSLVSEYRHYMLGGNVYKGYEPLDNFDVKFGLGFYAHHFGYEIANAEELGQHEKREYLRILPAMTARATYTLFDSLDLTGEYRYQVWGNNKHSTAKLGVNYQINRAWDMGLNYLASSTNLPTSTDFDAVSYDNSSVELVFSNRF</sequence>
<dbReference type="CDD" id="cd03394">
    <property type="entry name" value="PAP2_like_5"/>
    <property type="match status" value="1"/>
</dbReference>
<dbReference type="InterPro" id="IPR036938">
    <property type="entry name" value="PAP2/HPO_sf"/>
</dbReference>
<dbReference type="Proteomes" id="UP000018211">
    <property type="component" value="Unassembled WGS sequence"/>
</dbReference>
<dbReference type="InterPro" id="IPR000326">
    <property type="entry name" value="PAP2/HPO"/>
</dbReference>
<evidence type="ECO:0000256" key="1">
    <source>
        <dbReference type="SAM" id="SignalP"/>
    </source>
</evidence>
<organism evidence="3 4">
    <name type="scientific">Vibrio nigripulchritudo SOn1</name>
    <dbReference type="NCBI Taxonomy" id="1238450"/>
    <lineage>
        <taxon>Bacteria</taxon>
        <taxon>Pseudomonadati</taxon>
        <taxon>Pseudomonadota</taxon>
        <taxon>Gammaproteobacteria</taxon>
        <taxon>Vibrionales</taxon>
        <taxon>Vibrionaceae</taxon>
        <taxon>Vibrio</taxon>
    </lineage>
</organism>
<name>A0AAV2VYW2_9VIBR</name>
<evidence type="ECO:0000313" key="3">
    <source>
        <dbReference type="EMBL" id="CCO49570.1"/>
    </source>
</evidence>
<dbReference type="SUPFAM" id="SSF56925">
    <property type="entry name" value="OMPA-like"/>
    <property type="match status" value="1"/>
</dbReference>
<keyword evidence="1" id="KW-0732">Signal</keyword>
<gene>
    <name evidence="3" type="ORF">VIBNISOn1_830131</name>
</gene>
<comment type="caution">
    <text evidence="3">The sequence shown here is derived from an EMBL/GenBank/DDBJ whole genome shotgun (WGS) entry which is preliminary data.</text>
</comment>
<feature type="signal peptide" evidence="1">
    <location>
        <begin position="1"/>
        <end position="22"/>
    </location>
</feature>
<dbReference type="SMART" id="SM00014">
    <property type="entry name" value="acidPPc"/>
    <property type="match status" value="1"/>
</dbReference>
<dbReference type="EMBL" id="CAOF01000179">
    <property type="protein sequence ID" value="CCO49570.1"/>
    <property type="molecule type" value="Genomic_DNA"/>
</dbReference>
<dbReference type="Pfam" id="PF01569">
    <property type="entry name" value="PAP2"/>
    <property type="match status" value="1"/>
</dbReference>
<protein>
    <submittedName>
        <fullName evidence="3">Phosphatidic acid phosphatase type 2/haloperoxidase</fullName>
    </submittedName>
</protein>
<dbReference type="InterPro" id="IPR011250">
    <property type="entry name" value="OMP/PagP_B-barrel"/>
</dbReference>
<proteinExistence type="predicted"/>